<comment type="caution">
    <text evidence="3">The sequence shown here is derived from an EMBL/GenBank/DDBJ whole genome shotgun (WGS) entry which is preliminary data.</text>
</comment>
<accession>A0ABU6QXB9</accession>
<proteinExistence type="predicted"/>
<organism evidence="3 4">
    <name type="scientific">Stylosanthes scabra</name>
    <dbReference type="NCBI Taxonomy" id="79078"/>
    <lineage>
        <taxon>Eukaryota</taxon>
        <taxon>Viridiplantae</taxon>
        <taxon>Streptophyta</taxon>
        <taxon>Embryophyta</taxon>
        <taxon>Tracheophyta</taxon>
        <taxon>Spermatophyta</taxon>
        <taxon>Magnoliopsida</taxon>
        <taxon>eudicotyledons</taxon>
        <taxon>Gunneridae</taxon>
        <taxon>Pentapetalae</taxon>
        <taxon>rosids</taxon>
        <taxon>fabids</taxon>
        <taxon>Fabales</taxon>
        <taxon>Fabaceae</taxon>
        <taxon>Papilionoideae</taxon>
        <taxon>50 kb inversion clade</taxon>
        <taxon>dalbergioids sensu lato</taxon>
        <taxon>Dalbergieae</taxon>
        <taxon>Pterocarpus clade</taxon>
        <taxon>Stylosanthes</taxon>
    </lineage>
</organism>
<evidence type="ECO:0000313" key="3">
    <source>
        <dbReference type="EMBL" id="MED6116403.1"/>
    </source>
</evidence>
<dbReference type="EMBL" id="JASCZI010002747">
    <property type="protein sequence ID" value="MED6116403.1"/>
    <property type="molecule type" value="Genomic_DNA"/>
</dbReference>
<dbReference type="Proteomes" id="UP001341840">
    <property type="component" value="Unassembled WGS sequence"/>
</dbReference>
<dbReference type="InterPro" id="IPR032675">
    <property type="entry name" value="LRR_dom_sf"/>
</dbReference>
<dbReference type="SUPFAM" id="SSF52047">
    <property type="entry name" value="RNI-like"/>
    <property type="match status" value="1"/>
</dbReference>
<reference evidence="3 4" key="1">
    <citation type="journal article" date="2023" name="Plants (Basel)">
        <title>Bridging the Gap: Combining Genomics and Transcriptomics Approaches to Understand Stylosanthes scabra, an Orphan Legume from the Brazilian Caatinga.</title>
        <authorList>
            <person name="Ferreira-Neto J.R.C."/>
            <person name="da Silva M.D."/>
            <person name="Binneck E."/>
            <person name="de Melo N.F."/>
            <person name="da Silva R.H."/>
            <person name="de Melo A.L.T.M."/>
            <person name="Pandolfi V."/>
            <person name="Bustamante F.O."/>
            <person name="Brasileiro-Vidal A.C."/>
            <person name="Benko-Iseppon A.M."/>
        </authorList>
    </citation>
    <scope>NUCLEOTIDE SEQUENCE [LARGE SCALE GENOMIC DNA]</scope>
    <source>
        <tissue evidence="3">Leaves</tissue>
    </source>
</reference>
<keyword evidence="1" id="KW-0611">Plant defense</keyword>
<feature type="domain" description="Disease resistance protein At4g27190-like leucine-rich repeats" evidence="2">
    <location>
        <begin position="56"/>
        <end position="135"/>
    </location>
</feature>
<dbReference type="PANTHER" id="PTHR33463">
    <property type="entry name" value="NB-ARC DOMAIN-CONTAINING PROTEIN-RELATED"/>
    <property type="match status" value="1"/>
</dbReference>
<sequence length="158" mass="18278">MNLQNLSISDCEQMKHIFIQEQRCDGSKKDSIFPKLKTIKLSSMKRLSKIWSSGVRKDSFGKLDTLIIEKCDKLVHVFPSYLARIFRSLSSLRVTNCKSMEAIFDLDFEINDAKDVTRLQEVHLETLPKLEHVFVTLVAQLVPHRLVHIEGRGYTPYI</sequence>
<gene>
    <name evidence="3" type="ORF">PIB30_100028</name>
</gene>
<protein>
    <recommendedName>
        <fullName evidence="2">Disease resistance protein At4g27190-like leucine-rich repeats domain-containing protein</fullName>
    </recommendedName>
</protein>
<dbReference type="InterPro" id="IPR050905">
    <property type="entry name" value="Plant_NBS-LRR"/>
</dbReference>
<evidence type="ECO:0000259" key="2">
    <source>
        <dbReference type="Pfam" id="PF23247"/>
    </source>
</evidence>
<evidence type="ECO:0000256" key="1">
    <source>
        <dbReference type="ARBA" id="ARBA00022821"/>
    </source>
</evidence>
<evidence type="ECO:0000313" key="4">
    <source>
        <dbReference type="Proteomes" id="UP001341840"/>
    </source>
</evidence>
<name>A0ABU6QXB9_9FABA</name>
<keyword evidence="4" id="KW-1185">Reference proteome</keyword>
<dbReference type="PANTHER" id="PTHR33463:SF147">
    <property type="entry name" value="NB-ARC DOMAIN-CONTAINING PROTEIN"/>
    <property type="match status" value="1"/>
</dbReference>
<dbReference type="InterPro" id="IPR057135">
    <property type="entry name" value="At4g27190-like_LRR"/>
</dbReference>
<dbReference type="Pfam" id="PF23247">
    <property type="entry name" value="LRR_RPS2"/>
    <property type="match status" value="2"/>
</dbReference>
<dbReference type="Gene3D" id="3.80.10.10">
    <property type="entry name" value="Ribonuclease Inhibitor"/>
    <property type="match status" value="1"/>
</dbReference>
<feature type="domain" description="Disease resistance protein At4g27190-like leucine-rich repeats" evidence="2">
    <location>
        <begin position="2"/>
        <end position="53"/>
    </location>
</feature>